<dbReference type="GeneID" id="90036238"/>
<dbReference type="PROSITE" id="PS00113">
    <property type="entry name" value="ADENYLATE_KINASE"/>
    <property type="match status" value="1"/>
</dbReference>
<evidence type="ECO:0000256" key="5">
    <source>
        <dbReference type="ARBA" id="ARBA00023128"/>
    </source>
</evidence>
<feature type="binding site" evidence="7">
    <location>
        <position position="102"/>
    </location>
    <ligand>
        <name>AMP</name>
        <dbReference type="ChEBI" id="CHEBI:456215"/>
    </ligand>
</feature>
<feature type="region of interest" description="LID" evidence="7">
    <location>
        <begin position="137"/>
        <end position="174"/>
    </location>
</feature>
<name>A0ABR1FB29_9ASCO</name>
<reference evidence="9 10" key="1">
    <citation type="submission" date="2024-03" db="EMBL/GenBank/DDBJ databases">
        <title>Genome-scale model development and genomic sequencing of the oleaginous clade Lipomyces.</title>
        <authorList>
            <consortium name="Lawrence Berkeley National Laboratory"/>
            <person name="Czajka J.J."/>
            <person name="Han Y."/>
            <person name="Kim J."/>
            <person name="Mondo S.J."/>
            <person name="Hofstad B.A."/>
            <person name="Robles A."/>
            <person name="Haridas S."/>
            <person name="Riley R."/>
            <person name="LaButti K."/>
            <person name="Pangilinan J."/>
            <person name="Andreopoulos W."/>
            <person name="Lipzen A."/>
            <person name="Yan J."/>
            <person name="Wang M."/>
            <person name="Ng V."/>
            <person name="Grigoriev I.V."/>
            <person name="Spatafora J.W."/>
            <person name="Magnuson J.K."/>
            <person name="Baker S.E."/>
            <person name="Pomraning K.R."/>
        </authorList>
    </citation>
    <scope>NUCLEOTIDE SEQUENCE [LARGE SCALE GENOMIC DNA]</scope>
    <source>
        <strain evidence="9 10">Phaff 52-87</strain>
    </source>
</reference>
<dbReference type="EC" id="2.7.4.10" evidence="7"/>
<evidence type="ECO:0000256" key="2">
    <source>
        <dbReference type="ARBA" id="ARBA00022679"/>
    </source>
</evidence>
<comment type="caution">
    <text evidence="9">The sequence shown here is derived from an EMBL/GenBank/DDBJ whole genome shotgun (WGS) entry which is preliminary data.</text>
</comment>
<dbReference type="NCBIfam" id="TIGR01351">
    <property type="entry name" value="adk"/>
    <property type="match status" value="1"/>
</dbReference>
<dbReference type="InterPro" id="IPR007862">
    <property type="entry name" value="Adenylate_kinase_lid-dom"/>
</dbReference>
<keyword evidence="10" id="KW-1185">Reference proteome</keyword>
<sequence>MSRLLKPARVLLLGPPGCGKGTQTSRLLKRFGISGMSSGDLLRQHIKDKTEIGSLASSIIKQGKLLPDDVMVKIIESELRSRSWLSPSQSWLLDGFPRTEPQASLLDSQILSPASANLNFIVELQVPHEIILDRIANRLVHVPSGRVYNLTYNPPKVEGKDDVTGEPLSRRPDDDPEIFRQRLVEFDKLTKPLVTYYENANKDAVFEVAGETSDIIFPQLESEMIKRFGEKAE</sequence>
<dbReference type="CDD" id="cd01428">
    <property type="entry name" value="ADK"/>
    <property type="match status" value="1"/>
</dbReference>
<dbReference type="PANTHER" id="PTHR23359">
    <property type="entry name" value="NUCLEOTIDE KINASE"/>
    <property type="match status" value="1"/>
</dbReference>
<comment type="similarity">
    <text evidence="7">Belongs to the adenylate kinase family. AK3 subfamily.</text>
</comment>
<feature type="binding site" evidence="7">
    <location>
        <position position="213"/>
    </location>
    <ligand>
        <name>GTP</name>
        <dbReference type="ChEBI" id="CHEBI:37565"/>
    </ligand>
</feature>
<feature type="binding site" evidence="7">
    <location>
        <position position="43"/>
    </location>
    <ligand>
        <name>AMP</name>
        <dbReference type="ChEBI" id="CHEBI:456215"/>
    </ligand>
</feature>
<dbReference type="InterPro" id="IPR006259">
    <property type="entry name" value="Adenyl_kin_sub"/>
</dbReference>
<dbReference type="SUPFAM" id="SSF52540">
    <property type="entry name" value="P-loop containing nucleoside triphosphate hydrolases"/>
    <property type="match status" value="1"/>
</dbReference>
<dbReference type="Pfam" id="PF05191">
    <property type="entry name" value="ADK_lid"/>
    <property type="match status" value="1"/>
</dbReference>
<evidence type="ECO:0000256" key="3">
    <source>
        <dbReference type="ARBA" id="ARBA00022741"/>
    </source>
</evidence>
<dbReference type="InterPro" id="IPR027417">
    <property type="entry name" value="P-loop_NTPase"/>
</dbReference>
<feature type="binding site" evidence="7">
    <location>
        <position position="182"/>
    </location>
    <ligand>
        <name>AMP</name>
        <dbReference type="ChEBI" id="CHEBI:456215"/>
    </ligand>
</feature>
<feature type="domain" description="Adenylate kinase active site lid" evidence="8">
    <location>
        <begin position="138"/>
        <end position="173"/>
    </location>
</feature>
<feature type="binding site" evidence="7">
    <location>
        <begin position="17"/>
        <end position="22"/>
    </location>
    <ligand>
        <name>GTP</name>
        <dbReference type="ChEBI" id="CHEBI:37565"/>
    </ligand>
</feature>
<comment type="domain">
    <text evidence="7">Consists of three domains, a large central CORE domain and two small peripheral domains, NMPbind and LID, which undergo movements during catalysis. The LID domain closes over the site of phosphoryl transfer upon GTP binding. Assembling and dissambling the active center during each catalytic cycle provides an effective means to prevent GTP hydrolysis.</text>
</comment>
<dbReference type="HAMAP" id="MF_00235">
    <property type="entry name" value="Adenylate_kinase_Adk"/>
    <property type="match status" value="1"/>
</dbReference>
<keyword evidence="6 7" id="KW-0342">GTP-binding</keyword>
<evidence type="ECO:0000256" key="4">
    <source>
        <dbReference type="ARBA" id="ARBA00022777"/>
    </source>
</evidence>
<feature type="binding site" evidence="7">
    <location>
        <position position="38"/>
    </location>
    <ligand>
        <name>AMP</name>
        <dbReference type="ChEBI" id="CHEBI:456215"/>
    </ligand>
</feature>
<feature type="binding site" evidence="7">
    <location>
        <begin position="95"/>
        <end position="98"/>
    </location>
    <ligand>
        <name>AMP</name>
        <dbReference type="ChEBI" id="CHEBI:456215"/>
    </ligand>
</feature>
<keyword evidence="5 7" id="KW-0496">Mitochondrion</keyword>
<proteinExistence type="inferred from homology"/>
<protein>
    <recommendedName>
        <fullName evidence="7">GTP:AMP phosphotransferase, mitochondrial</fullName>
        <ecNumber evidence="7">2.7.4.10</ecNumber>
    </recommendedName>
    <alternativeName>
        <fullName evidence="7">Adenylate kinase 3</fullName>
        <shortName evidence="7">AK 3</shortName>
    </alternativeName>
</protein>
<dbReference type="Gene3D" id="3.40.50.300">
    <property type="entry name" value="P-loop containing nucleotide triphosphate hydrolases"/>
    <property type="match status" value="1"/>
</dbReference>
<organism evidence="9 10">
    <name type="scientific">Myxozyma melibiosi</name>
    <dbReference type="NCBI Taxonomy" id="54550"/>
    <lineage>
        <taxon>Eukaryota</taxon>
        <taxon>Fungi</taxon>
        <taxon>Dikarya</taxon>
        <taxon>Ascomycota</taxon>
        <taxon>Saccharomycotina</taxon>
        <taxon>Lipomycetes</taxon>
        <taxon>Lipomycetales</taxon>
        <taxon>Lipomycetaceae</taxon>
        <taxon>Myxozyma</taxon>
    </lineage>
</organism>
<keyword evidence="3 7" id="KW-0547">Nucleotide-binding</keyword>
<dbReference type="PRINTS" id="PR00094">
    <property type="entry name" value="ADENYLTKNASE"/>
</dbReference>
<feature type="binding site" evidence="7">
    <location>
        <begin position="64"/>
        <end position="66"/>
    </location>
    <ligand>
        <name>AMP</name>
        <dbReference type="ChEBI" id="CHEBI:456215"/>
    </ligand>
</feature>
<comment type="catalytic activity">
    <reaction evidence="7">
        <text>a ribonucleoside 5'-triphosphate + AMP = a ribonucleoside 5'-diphosphate + ADP</text>
        <dbReference type="Rhea" id="RHEA:13749"/>
        <dbReference type="ChEBI" id="CHEBI:57930"/>
        <dbReference type="ChEBI" id="CHEBI:61557"/>
        <dbReference type="ChEBI" id="CHEBI:456215"/>
        <dbReference type="ChEBI" id="CHEBI:456216"/>
        <dbReference type="EC" id="2.7.4.10"/>
    </reaction>
</comment>
<evidence type="ECO:0000313" key="9">
    <source>
        <dbReference type="EMBL" id="KAK7207054.1"/>
    </source>
</evidence>
<comment type="subcellular location">
    <subcellularLocation>
        <location evidence="1 7">Mitochondrion matrix</location>
    </subcellularLocation>
</comment>
<dbReference type="EMBL" id="JBBJBU010000001">
    <property type="protein sequence ID" value="KAK7207054.1"/>
    <property type="molecule type" value="Genomic_DNA"/>
</dbReference>
<keyword evidence="2 7" id="KW-0808">Transferase</keyword>
<dbReference type="InterPro" id="IPR033690">
    <property type="entry name" value="Adenylat_kinase_CS"/>
</dbReference>
<feature type="binding site" evidence="7">
    <location>
        <position position="138"/>
    </location>
    <ligand>
        <name>GTP</name>
        <dbReference type="ChEBI" id="CHEBI:37565"/>
    </ligand>
</feature>
<evidence type="ECO:0000256" key="6">
    <source>
        <dbReference type="ARBA" id="ARBA00023134"/>
    </source>
</evidence>
<dbReference type="GO" id="GO:0016301">
    <property type="term" value="F:kinase activity"/>
    <property type="evidence" value="ECO:0007669"/>
    <property type="project" value="UniProtKB-KW"/>
</dbReference>
<feature type="binding site" evidence="7">
    <location>
        <begin position="147"/>
        <end position="148"/>
    </location>
    <ligand>
        <name>GTP</name>
        <dbReference type="ChEBI" id="CHEBI:37565"/>
    </ligand>
</feature>
<dbReference type="HAMAP" id="MF_03169">
    <property type="entry name" value="Adenylate_kinase_AK3"/>
    <property type="match status" value="1"/>
</dbReference>
<dbReference type="RefSeq" id="XP_064770087.1">
    <property type="nucleotide sequence ID" value="XM_064910726.1"/>
</dbReference>
<comment type="subunit">
    <text evidence="7">Monomer.</text>
</comment>
<dbReference type="Proteomes" id="UP001498771">
    <property type="component" value="Unassembled WGS sequence"/>
</dbReference>
<dbReference type="Pfam" id="PF00406">
    <property type="entry name" value="ADK"/>
    <property type="match status" value="1"/>
</dbReference>
<keyword evidence="4 7" id="KW-0418">Kinase</keyword>
<dbReference type="InterPro" id="IPR028586">
    <property type="entry name" value="AK3/Ak4_mitochondrial"/>
</dbReference>
<evidence type="ECO:0000259" key="8">
    <source>
        <dbReference type="Pfam" id="PF05191"/>
    </source>
</evidence>
<gene>
    <name evidence="7" type="primary">ADK2</name>
    <name evidence="9" type="ORF">BZA70DRAFT_252663</name>
</gene>
<dbReference type="InterPro" id="IPR000850">
    <property type="entry name" value="Adenylat/UMP-CMP_kin"/>
</dbReference>
<evidence type="ECO:0000313" key="10">
    <source>
        <dbReference type="Proteomes" id="UP001498771"/>
    </source>
</evidence>
<comment type="function">
    <text evidence="7">Involved in maintaining the homeostasis of cellular nucleotides by catalyzing the interconversion of nucleoside phosphates. Has GTP:AMP phosphotransferase and ITP:AMP phosphotransferase activities.</text>
</comment>
<feature type="region of interest" description="NMPbind" evidence="7">
    <location>
        <begin position="37"/>
        <end position="66"/>
    </location>
</feature>
<accession>A0ABR1FB29</accession>
<feature type="binding site" evidence="7">
    <location>
        <position position="171"/>
    </location>
    <ligand>
        <name>AMP</name>
        <dbReference type="ChEBI" id="CHEBI:456215"/>
    </ligand>
</feature>
<evidence type="ECO:0000256" key="1">
    <source>
        <dbReference type="ARBA" id="ARBA00004305"/>
    </source>
</evidence>
<evidence type="ECO:0000256" key="7">
    <source>
        <dbReference type="HAMAP-Rule" id="MF_03169"/>
    </source>
</evidence>